<name>A0A0E1X8C9_9HYPH</name>
<sequence>MLVSFAILFHTLVVIEKWEPRPDNQIKVLFGASHGEYRASAMLVPEFSGRF</sequence>
<protein>
    <submittedName>
        <fullName evidence="1">Uncharacterized protein</fullName>
    </submittedName>
</protein>
<organism evidence="1">
    <name type="scientific">Brucella pinnipedialis M292/94/1</name>
    <dbReference type="NCBI Taxonomy" id="520462"/>
    <lineage>
        <taxon>Bacteria</taxon>
        <taxon>Pseudomonadati</taxon>
        <taxon>Pseudomonadota</taxon>
        <taxon>Alphaproteobacteria</taxon>
        <taxon>Hyphomicrobiales</taxon>
        <taxon>Brucellaceae</taxon>
        <taxon>Brucella/Ochrobactrum group</taxon>
        <taxon>Brucella</taxon>
    </lineage>
</organism>
<dbReference type="EMBL" id="EQ999534">
    <property type="protein sequence ID" value="EEZ29452.1"/>
    <property type="molecule type" value="Genomic_DNA"/>
</dbReference>
<dbReference type="Proteomes" id="UP000004659">
    <property type="component" value="Unassembled WGS sequence"/>
</dbReference>
<dbReference type="HOGENOM" id="CLU_3096376_0_0_5"/>
<gene>
    <name evidence="1" type="ORF">BALG_02804</name>
</gene>
<proteinExistence type="predicted"/>
<evidence type="ECO:0000313" key="1">
    <source>
        <dbReference type="EMBL" id="EEZ29452.1"/>
    </source>
</evidence>
<dbReference type="AlphaFoldDB" id="A0A0E1X8C9"/>
<accession>A0A0E1X8C9</accession>
<reference evidence="1" key="1">
    <citation type="submission" date="2009-01" db="EMBL/GenBank/DDBJ databases">
        <title>The Genome Sequence of Brucella pinnipedialis M292/94/1.</title>
        <authorList>
            <consortium name="The Broad Institute Genome Sequencing Platform"/>
            <person name="Ward D."/>
            <person name="Young S.K."/>
            <person name="Kodira C.D."/>
            <person name="Zeng Q."/>
            <person name="Koehrsen M."/>
            <person name="Alvarado L."/>
            <person name="Berlin A."/>
            <person name="Borenstein D."/>
            <person name="Chen Z."/>
            <person name="Engels R."/>
            <person name="Freedman E."/>
            <person name="Gellesch M."/>
            <person name="Goldberg J."/>
            <person name="Griggs A."/>
            <person name="Gujja S."/>
            <person name="Heiman D."/>
            <person name="Hepburn T."/>
            <person name="Howarth C."/>
            <person name="Jen D."/>
            <person name="Larson L."/>
            <person name="Lewis B."/>
            <person name="Mehta T."/>
            <person name="Park D."/>
            <person name="Pearson M."/>
            <person name="Roberts A."/>
            <person name="Saif S."/>
            <person name="Shea T."/>
            <person name="Shenoy N."/>
            <person name="Sisk P."/>
            <person name="Stolte C."/>
            <person name="Sykes S."/>
            <person name="Walk T."/>
            <person name="White J."/>
            <person name="Yandava C."/>
            <person name="Whatmore A.M."/>
            <person name="Perrett L.L."/>
            <person name="O'Callaghan D."/>
            <person name="Nusbaum C."/>
            <person name="Galagan J."/>
            <person name="Birren B."/>
        </authorList>
    </citation>
    <scope>NUCLEOTIDE SEQUENCE [LARGE SCALE GENOMIC DNA]</scope>
    <source>
        <strain evidence="1">M292/94/1</strain>
    </source>
</reference>